<dbReference type="InterPro" id="IPR039261">
    <property type="entry name" value="FNR_nucleotide-bd"/>
</dbReference>
<dbReference type="InterPro" id="IPR039374">
    <property type="entry name" value="SIP_fam"/>
</dbReference>
<dbReference type="EMBL" id="BAAAYV010000006">
    <property type="protein sequence ID" value="GAA3656188.1"/>
    <property type="molecule type" value="Genomic_DNA"/>
</dbReference>
<accession>A0ABP7BC33</accession>
<organism evidence="2 3">
    <name type="scientific">Microbacterium marinilacus</name>
    <dbReference type="NCBI Taxonomy" id="415209"/>
    <lineage>
        <taxon>Bacteria</taxon>
        <taxon>Bacillati</taxon>
        <taxon>Actinomycetota</taxon>
        <taxon>Actinomycetes</taxon>
        <taxon>Micrococcales</taxon>
        <taxon>Microbacteriaceae</taxon>
        <taxon>Microbacterium</taxon>
    </lineage>
</organism>
<keyword evidence="3" id="KW-1185">Reference proteome</keyword>
<dbReference type="Gene3D" id="3.40.50.80">
    <property type="entry name" value="Nucleotide-binding domain of ferredoxin-NADP reductase (FNR) module"/>
    <property type="match status" value="1"/>
</dbReference>
<dbReference type="InterPro" id="IPR017927">
    <property type="entry name" value="FAD-bd_FR_type"/>
</dbReference>
<dbReference type="PROSITE" id="PS51384">
    <property type="entry name" value="FAD_FR"/>
    <property type="match status" value="1"/>
</dbReference>
<dbReference type="InterPro" id="IPR017938">
    <property type="entry name" value="Riboflavin_synthase-like_b-brl"/>
</dbReference>
<name>A0ABP7BC33_9MICO</name>
<evidence type="ECO:0000313" key="2">
    <source>
        <dbReference type="EMBL" id="GAA3656188.1"/>
    </source>
</evidence>
<dbReference type="PANTHER" id="PTHR30157">
    <property type="entry name" value="FERRIC REDUCTASE, NADPH-DEPENDENT"/>
    <property type="match status" value="1"/>
</dbReference>
<dbReference type="PANTHER" id="PTHR30157:SF0">
    <property type="entry name" value="NADPH-DEPENDENT FERRIC-CHELATE REDUCTASE"/>
    <property type="match status" value="1"/>
</dbReference>
<dbReference type="InterPro" id="IPR007037">
    <property type="entry name" value="SIP_rossman_dom"/>
</dbReference>
<reference evidence="3" key="1">
    <citation type="journal article" date="2019" name="Int. J. Syst. Evol. Microbiol.">
        <title>The Global Catalogue of Microorganisms (GCM) 10K type strain sequencing project: providing services to taxonomists for standard genome sequencing and annotation.</title>
        <authorList>
            <consortium name="The Broad Institute Genomics Platform"/>
            <consortium name="The Broad Institute Genome Sequencing Center for Infectious Disease"/>
            <person name="Wu L."/>
            <person name="Ma J."/>
        </authorList>
    </citation>
    <scope>NUCLEOTIDE SEQUENCE [LARGE SCALE GENOMIC DNA]</scope>
    <source>
        <strain evidence="3">JCM 16546</strain>
    </source>
</reference>
<dbReference type="Pfam" id="PF04954">
    <property type="entry name" value="SIP"/>
    <property type="match status" value="1"/>
</dbReference>
<protein>
    <submittedName>
        <fullName evidence="2">Siderophore-interacting protein</fullName>
    </submittedName>
</protein>
<evidence type="ECO:0000259" key="1">
    <source>
        <dbReference type="PROSITE" id="PS51384"/>
    </source>
</evidence>
<dbReference type="Proteomes" id="UP001410795">
    <property type="component" value="Unassembled WGS sequence"/>
</dbReference>
<sequence>MTQELPATRSLKPASASVRTFEVVEARTVSPSFRRVTLGSLGDGFEQEFDYLGHDHWFRLFFAAADRELVLPFGGADGWYSRLLAMPDETRPIVRNYTIRDARRDGERWLLDVDFVLHAGQSGDVEGEAARWCLRARPGDRVGLLDQGRIHRGAEHDGPLVIVADETGLPGVEGIARSLAAEAGDGSGARRAVRCIVEIGDADDRRELPGFDVEWALRDGHAAVGSAALETLRSAAVDPGSAAYIVGEGSATLAARAHLLESGVPKDRIDFCAYWRR</sequence>
<dbReference type="Pfam" id="PF08021">
    <property type="entry name" value="FAD_binding_9"/>
    <property type="match status" value="1"/>
</dbReference>
<dbReference type="SUPFAM" id="SSF63380">
    <property type="entry name" value="Riboflavin synthase domain-like"/>
    <property type="match status" value="1"/>
</dbReference>
<dbReference type="RefSeq" id="WP_221858760.1">
    <property type="nucleotide sequence ID" value="NZ_BAAAYV010000006.1"/>
</dbReference>
<feature type="domain" description="FAD-binding FR-type" evidence="1">
    <location>
        <begin position="16"/>
        <end position="156"/>
    </location>
</feature>
<evidence type="ECO:0000313" key="3">
    <source>
        <dbReference type="Proteomes" id="UP001410795"/>
    </source>
</evidence>
<proteinExistence type="predicted"/>
<comment type="caution">
    <text evidence="2">The sequence shown here is derived from an EMBL/GenBank/DDBJ whole genome shotgun (WGS) entry which is preliminary data.</text>
</comment>
<gene>
    <name evidence="2" type="ORF">GCM10022202_15540</name>
</gene>
<dbReference type="Gene3D" id="2.40.30.10">
    <property type="entry name" value="Translation factors"/>
    <property type="match status" value="1"/>
</dbReference>
<dbReference type="InterPro" id="IPR013113">
    <property type="entry name" value="SIP_FAD-bd"/>
</dbReference>
<dbReference type="CDD" id="cd06193">
    <property type="entry name" value="siderophore_interacting"/>
    <property type="match status" value="1"/>
</dbReference>